<accession>A0AAE3KS39</accession>
<dbReference type="RefSeq" id="WP_255036469.1">
    <property type="nucleotide sequence ID" value="NZ_RJUF01000013.1"/>
</dbReference>
<dbReference type="InterPro" id="IPR035986">
    <property type="entry name" value="PKD_dom_sf"/>
</dbReference>
<dbReference type="InterPro" id="IPR055015">
    <property type="entry name" value="GCX_COOH"/>
</dbReference>
<sequence length="1748" mass="178500">MKKIILLSIISTISNFAFAQFPNLAASSNSPVCNGNTLILSATHDTPAGGTTVAYSWTGPNGFTSSTQNPQRPNAAAVDGTYTVTLTLSGTQTGTFTATTAVFTVITPIVTMKSYLQGDNLNVSNNFCVGNNMTLEATTDYTSGVSYSWTGPNGFSSTLQAPTISNVTAANAGNYQATITFNNSSCVYVSKRNYEITIGSPRVSISQNQVCSGGNVTLTPVLSPASATVSSYLWEGNNGFTSNASSLTINNLQERKTYKLTAVFGGGCSGTAIAYATPQPMVPTPSVISRVFNCNVNVAASMPSTFAPAELTNYSWTGPGGFTSNQLAPQVTQAGDYTFTGTISGAGCNDVFTRTVTVPRIPSTTNPILSVSLLSTTEFTGVQSSFCDGIDVILIGTNAGDQFNTISYNWTGPNGFSSALATPKIPNFSAAKAGVYSLTIIGTGNACSPTATATASNTLYVGHNTAPSLTGISFTNVNAPGTAFCSGSTVSMTPTLNTNSNNSIGTYSWTGPNGFTSTQRVPRISNVSAANEGVYSVTATFTNGCVGTATSSATLTLSTQSSFSVTSRRIKFNNATGTSNCLGSTVELIAQTGGSIINNISWTGPNGFSSTALSPQIFNATAANSGYYYATIDMGGECPATITRAGNLTFSNTGVLPFGLNRVNTDPTSDNRSICLGNNIKLFASPLTSSYYQATYSWSGPNGFTSNDIAPTISNIDASKLGTYSLNVNYTDGCTGSVAVTTTINTNPPTFSIGTVGGSAFCNGSPVSFAPTLALTNIDTYSWTGPNGFTSNQSRAIIPSVSASNIGVYTLTVNIGGSCPATVTATTNLAYETAPATTTIRFTEQITNLAGSNQCAGSNIILSLPNLVTSQITSYSWSGPGGFSSNLASPVVTNAQAGTYSATVTYLACGVVSTVTATASLTNTKTVTLAARNQGGASASTFCSGSNIELFIASSNPVYALPNSYGWAGPNGFSSTAATPLISSATSANGGVYTLTVNFGNPCAGTVTATINITIANYQANLLARRAGQSSNAFTFCSGSAVELYSSNTPNSGTISSYNWTGPNGFSSTATLPQIANFQATNAGTYSLTVTVSSGACAGTYTATSSLTFGNPIHTLTANAQTVQCPGGNISLFSQVSGQNYGTGTTYSWTGPNGFSSTIQNPALTNLQSVNSGIYTITINYPFTSGCAASGTVTNTTKLAIGNTAANILAGQDQTVNANTTFPLNIELLGGTFPISMTLSNGSSYVFNSSNGNLGNVLSISTSLASSQTISISSITSSCGTGSGTGSAAITVNQPCSTSTTALSRIQGAGTTSTTFCTGTNVELYTSFNSNPSGVTYSYNWAGPNGFSSTSATPLLANAQASDSGTYTVTVTFGGSCTGTASSTRTITVANTALSIYGKRVGSPTIAFTFCNGSDIDLVTTFTPTAPTISSYSWTGPNGFSSTANVPQIPNFQSINNGTYSLTAVVTGECVGTYTATVNLSSTNTITPSIGLSTLSVQCPGGAITFFPQTNTGDFSNGTTYSWSGPNSFSSTAKNPVLTNLQAVNSGIYTVTIVHSSTHGCANYTGTTTLTKTLSIGNTAANILPNQNQTVAANTNFTLNIEILGGTFPMTLNLSNGSSFSVPSTISNTGNIFTANLSVPSAQTITISSMTSSCPAGTNTGSAVISIGTPCPLSLPNLSGTFNNGVTQYREASGIITTQAGTGAILTVNSGGKLTLDSGKSILLQPGFEAKTGSVFRAFIDGCGGITN</sequence>
<gene>
    <name evidence="3" type="ORF">EGI31_06995</name>
</gene>
<feature type="domain" description="PKD" evidence="2">
    <location>
        <begin position="50"/>
        <end position="102"/>
    </location>
</feature>
<dbReference type="InterPro" id="IPR000601">
    <property type="entry name" value="PKD_dom"/>
</dbReference>
<dbReference type="EMBL" id="RJUF01000013">
    <property type="protein sequence ID" value="MCP9762698.1"/>
    <property type="molecule type" value="Genomic_DNA"/>
</dbReference>
<keyword evidence="1" id="KW-0732">Signal</keyword>
<dbReference type="Gene3D" id="2.60.40.10">
    <property type="entry name" value="Immunoglobulins"/>
    <property type="match status" value="15"/>
</dbReference>
<dbReference type="Proteomes" id="UP001204144">
    <property type="component" value="Unassembled WGS sequence"/>
</dbReference>
<dbReference type="InterPro" id="IPR003599">
    <property type="entry name" value="Ig_sub"/>
</dbReference>
<dbReference type="InterPro" id="IPR013783">
    <property type="entry name" value="Ig-like_fold"/>
</dbReference>
<name>A0AAE3KS39_9BACT</name>
<evidence type="ECO:0000313" key="3">
    <source>
        <dbReference type="EMBL" id="MCP9762698.1"/>
    </source>
</evidence>
<dbReference type="SUPFAM" id="SSF49299">
    <property type="entry name" value="PKD domain"/>
    <property type="match status" value="3"/>
</dbReference>
<feature type="signal peptide" evidence="1">
    <location>
        <begin position="1"/>
        <end position="19"/>
    </location>
</feature>
<evidence type="ECO:0000256" key="1">
    <source>
        <dbReference type="SAM" id="SignalP"/>
    </source>
</evidence>
<organism evidence="3 4">
    <name type="scientific">Lacihabitans soyangensis</name>
    <dbReference type="NCBI Taxonomy" id="869394"/>
    <lineage>
        <taxon>Bacteria</taxon>
        <taxon>Pseudomonadati</taxon>
        <taxon>Bacteroidota</taxon>
        <taxon>Cytophagia</taxon>
        <taxon>Cytophagales</taxon>
        <taxon>Leadbetterellaceae</taxon>
        <taxon>Lacihabitans</taxon>
    </lineage>
</organism>
<keyword evidence="4" id="KW-1185">Reference proteome</keyword>
<evidence type="ECO:0000259" key="2">
    <source>
        <dbReference type="PROSITE" id="PS50093"/>
    </source>
</evidence>
<comment type="caution">
    <text evidence="3">The sequence shown here is derived from an EMBL/GenBank/DDBJ whole genome shotgun (WGS) entry which is preliminary data.</text>
</comment>
<dbReference type="PROSITE" id="PS50093">
    <property type="entry name" value="PKD"/>
    <property type="match status" value="1"/>
</dbReference>
<dbReference type="InterPro" id="IPR022409">
    <property type="entry name" value="PKD/Chitinase_dom"/>
</dbReference>
<feature type="chain" id="PRO_5042191398" description="PKD domain-containing protein" evidence="1">
    <location>
        <begin position="20"/>
        <end position="1748"/>
    </location>
</feature>
<protein>
    <recommendedName>
        <fullName evidence="2">PKD domain-containing protein</fullName>
    </recommendedName>
</protein>
<proteinExistence type="predicted"/>
<reference evidence="3 4" key="1">
    <citation type="submission" date="2018-11" db="EMBL/GenBank/DDBJ databases">
        <title>Novel bacteria species description.</title>
        <authorList>
            <person name="Han J.-H."/>
        </authorList>
    </citation>
    <scope>NUCLEOTIDE SEQUENCE [LARGE SCALE GENOMIC DNA]</scope>
    <source>
        <strain evidence="3 4">KCTC23259</strain>
    </source>
</reference>
<dbReference type="SMART" id="SM00409">
    <property type="entry name" value="IG"/>
    <property type="match status" value="7"/>
</dbReference>
<dbReference type="SMART" id="SM00089">
    <property type="entry name" value="PKD"/>
    <property type="match status" value="5"/>
</dbReference>
<evidence type="ECO:0000313" key="4">
    <source>
        <dbReference type="Proteomes" id="UP001204144"/>
    </source>
</evidence>
<dbReference type="NCBIfam" id="NF045639">
    <property type="entry name" value="GCX_COOH"/>
    <property type="match status" value="1"/>
</dbReference>